<feature type="domain" description="Pyridoxamine 5'-phosphate oxidase N-terminal" evidence="2">
    <location>
        <begin position="8"/>
        <end position="135"/>
    </location>
</feature>
<dbReference type="SUPFAM" id="SSF50475">
    <property type="entry name" value="FMN-binding split barrel"/>
    <property type="match status" value="1"/>
</dbReference>
<dbReference type="GO" id="GO:0005829">
    <property type="term" value="C:cytosol"/>
    <property type="evidence" value="ECO:0007669"/>
    <property type="project" value="TreeGrafter"/>
</dbReference>
<protein>
    <submittedName>
        <fullName evidence="3">F420-dependent protein</fullName>
    </submittedName>
</protein>
<dbReference type="AlphaFoldDB" id="A0A0K1JQ79"/>
<dbReference type="EMBL" id="CP011112">
    <property type="protein sequence ID" value="AKU18882.1"/>
    <property type="molecule type" value="Genomic_DNA"/>
</dbReference>
<reference evidence="3 4" key="1">
    <citation type="submission" date="2015-03" db="EMBL/GenBank/DDBJ databases">
        <title>Luteipulveratus halotolerans sp. nov., a novel actinobacterium (Dermacoccaceae) from Sarawak, Malaysia.</title>
        <authorList>
            <person name="Juboi H."/>
            <person name="Basik A."/>
            <person name="Shamsul S.S."/>
            <person name="Arnold P."/>
            <person name="Schmitt E.K."/>
            <person name="Sanglier J.-J."/>
            <person name="Yeo T."/>
        </authorList>
    </citation>
    <scope>NUCLEOTIDE SEQUENCE [LARGE SCALE GENOMIC DNA]</scope>
    <source>
        <strain evidence="3 4">MN07-A0370</strain>
    </source>
</reference>
<accession>A0A0K1JQ79</accession>
<evidence type="ECO:0000313" key="3">
    <source>
        <dbReference type="EMBL" id="AKU18882.1"/>
    </source>
</evidence>
<dbReference type="PATRIC" id="fig|571913.6.peg.2568"/>
<dbReference type="InterPro" id="IPR011576">
    <property type="entry name" value="Pyridox_Oxase_N"/>
</dbReference>
<dbReference type="PANTHER" id="PTHR35176">
    <property type="entry name" value="HEME OXYGENASE HI_0854-RELATED"/>
    <property type="match status" value="1"/>
</dbReference>
<name>A0A0K1JQ79_9MICO</name>
<evidence type="ECO:0000256" key="1">
    <source>
        <dbReference type="ARBA" id="ARBA00023002"/>
    </source>
</evidence>
<gene>
    <name evidence="3" type="ORF">VV02_12610</name>
</gene>
<dbReference type="NCBIfam" id="TIGR03668">
    <property type="entry name" value="Rv0121_F420"/>
    <property type="match status" value="1"/>
</dbReference>
<dbReference type="Pfam" id="PF01243">
    <property type="entry name" value="PNPOx_N"/>
    <property type="match status" value="1"/>
</dbReference>
<dbReference type="KEGG" id="lmoi:VV02_12610"/>
<dbReference type="GO" id="GO:0070967">
    <property type="term" value="F:coenzyme F420 binding"/>
    <property type="evidence" value="ECO:0007669"/>
    <property type="project" value="TreeGrafter"/>
</dbReference>
<dbReference type="Gene3D" id="2.30.110.10">
    <property type="entry name" value="Electron Transport, Fmn-binding Protein, Chain A"/>
    <property type="match status" value="1"/>
</dbReference>
<dbReference type="Proteomes" id="UP000066480">
    <property type="component" value="Chromosome"/>
</dbReference>
<dbReference type="GO" id="GO:0016627">
    <property type="term" value="F:oxidoreductase activity, acting on the CH-CH group of donors"/>
    <property type="evidence" value="ECO:0007669"/>
    <property type="project" value="TreeGrafter"/>
</dbReference>
<organism evidence="3 4">
    <name type="scientific">Luteipulveratus mongoliensis</name>
    <dbReference type="NCBI Taxonomy" id="571913"/>
    <lineage>
        <taxon>Bacteria</taxon>
        <taxon>Bacillati</taxon>
        <taxon>Actinomycetota</taxon>
        <taxon>Actinomycetes</taxon>
        <taxon>Micrococcales</taxon>
        <taxon>Dermacoccaceae</taxon>
        <taxon>Luteipulveratus</taxon>
    </lineage>
</organism>
<keyword evidence="4" id="KW-1185">Reference proteome</keyword>
<dbReference type="InterPro" id="IPR019967">
    <property type="entry name" value="F420-dep_enz_PPOX_Rv0121"/>
</dbReference>
<dbReference type="InterPro" id="IPR052019">
    <property type="entry name" value="F420H2_bilvrd_red/Heme_oxyg"/>
</dbReference>
<proteinExistence type="predicted"/>
<dbReference type="InterPro" id="IPR012349">
    <property type="entry name" value="Split_barrel_FMN-bd"/>
</dbReference>
<dbReference type="OrthoDB" id="9812086at2"/>
<dbReference type="RefSeq" id="WP_052596931.1">
    <property type="nucleotide sequence ID" value="NZ_CP011112.1"/>
</dbReference>
<keyword evidence="1" id="KW-0560">Oxidoreductase</keyword>
<evidence type="ECO:0000259" key="2">
    <source>
        <dbReference type="Pfam" id="PF01243"/>
    </source>
</evidence>
<dbReference type="STRING" id="571913.VV02_12610"/>
<evidence type="ECO:0000313" key="4">
    <source>
        <dbReference type="Proteomes" id="UP000066480"/>
    </source>
</evidence>
<dbReference type="PANTHER" id="PTHR35176:SF2">
    <property type="entry name" value="F420H(2)-DEPENDENT REDUCTASE RV1155"/>
    <property type="match status" value="1"/>
</dbReference>
<sequence length="140" mass="15591">MRLDEDGVRRRLTPARVARLATVGSSGAPHLVPITFVVDGDALLFAVDHKPKTTTALQRLRNIERNPAVCVLADEYDEDWSQLWWARVDGQAAVLDDPADIAAAMRALQGKYEQYRERPPHDLVVRIDITAWTGWAASSS</sequence>